<organism evidence="2 3">
    <name type="scientific">Weissella oryzae (strain DSM 25784 / JCM 18191 / LMG 30913 / SG25)</name>
    <dbReference type="NCBI Taxonomy" id="1329250"/>
    <lineage>
        <taxon>Bacteria</taxon>
        <taxon>Bacillati</taxon>
        <taxon>Bacillota</taxon>
        <taxon>Bacilli</taxon>
        <taxon>Lactobacillales</taxon>
        <taxon>Lactobacillaceae</taxon>
        <taxon>Weissella</taxon>
    </lineage>
</organism>
<dbReference type="RefSeq" id="WP_045476637.1">
    <property type="nucleotide sequence ID" value="NZ_DF820488.1"/>
</dbReference>
<feature type="transmembrane region" description="Helical" evidence="1">
    <location>
        <begin position="22"/>
        <end position="42"/>
    </location>
</feature>
<sequence>MKSYNVTNEDAYFQRGWSALKVGQTLVAILAWLVLLFPFIWVGLSLYFKTLPSEMLYMETSLIRFLSLFFFSIMLLLTLSYIILTKLNNRDFRRIYERKNAFNEAEVERKKRLLKSYYDQKFGDREIRYKVRYYLVKEEQNIATDEIKKLYQNGEDKAYD</sequence>
<evidence type="ECO:0000256" key="1">
    <source>
        <dbReference type="SAM" id="Phobius"/>
    </source>
</evidence>
<feature type="transmembrane region" description="Helical" evidence="1">
    <location>
        <begin position="62"/>
        <end position="84"/>
    </location>
</feature>
<name>A0A069CSS6_WEIOS</name>
<evidence type="ECO:0000313" key="3">
    <source>
        <dbReference type="Proteomes" id="UP000030643"/>
    </source>
</evidence>
<proteinExistence type="predicted"/>
<evidence type="ECO:0000313" key="2">
    <source>
        <dbReference type="EMBL" id="GAK30855.1"/>
    </source>
</evidence>
<keyword evidence="1" id="KW-0472">Membrane</keyword>
<dbReference type="STRING" id="1329250.WOSG25_051280"/>
<dbReference type="OrthoDB" id="5244771at2"/>
<keyword evidence="1" id="KW-1133">Transmembrane helix</keyword>
<dbReference type="EMBL" id="DF820488">
    <property type="protein sequence ID" value="GAK30855.1"/>
    <property type="molecule type" value="Genomic_DNA"/>
</dbReference>
<protein>
    <submittedName>
        <fullName evidence="2">Uncharacterized protein</fullName>
    </submittedName>
</protein>
<accession>A0A069CSS6</accession>
<gene>
    <name evidence="2" type="ORF">WOSG25_051280</name>
</gene>
<dbReference type="eggNOG" id="ENOG5032ZEG">
    <property type="taxonomic scope" value="Bacteria"/>
</dbReference>
<keyword evidence="3" id="KW-1185">Reference proteome</keyword>
<dbReference type="Proteomes" id="UP000030643">
    <property type="component" value="Unassembled WGS sequence"/>
</dbReference>
<dbReference type="AlphaFoldDB" id="A0A069CSS6"/>
<keyword evidence="1" id="KW-0812">Transmembrane</keyword>
<reference evidence="3" key="1">
    <citation type="journal article" date="2014" name="Genome Announc.">
        <title>Draft genome sequence of Weissella oryzae SG25T, isolated from fermented rice grains.</title>
        <authorList>
            <person name="Tanizawa Y."/>
            <person name="Fujisawa T."/>
            <person name="Mochizuki T."/>
            <person name="Kaminuma E."/>
            <person name="Suzuki Y."/>
            <person name="Nakamura Y."/>
            <person name="Tohno M."/>
        </authorList>
    </citation>
    <scope>NUCLEOTIDE SEQUENCE [LARGE SCALE GENOMIC DNA]</scope>
    <source>
        <strain evidence="3">DSM 25784 / JCM 18191 / LMG 30913 / SG25</strain>
    </source>
</reference>